<name>A0AA85KI60_TRIRE</name>
<feature type="compositionally biased region" description="Polar residues" evidence="4">
    <location>
        <begin position="30"/>
        <end position="42"/>
    </location>
</feature>
<dbReference type="GO" id="GO:0031491">
    <property type="term" value="F:nucleosome binding"/>
    <property type="evidence" value="ECO:0007669"/>
    <property type="project" value="TreeGrafter"/>
</dbReference>
<evidence type="ECO:0000256" key="3">
    <source>
        <dbReference type="PROSITE-ProRule" id="PRU00339"/>
    </source>
</evidence>
<feature type="region of interest" description="Disordered" evidence="4">
    <location>
        <begin position="1235"/>
        <end position="1268"/>
    </location>
</feature>
<dbReference type="InterPro" id="IPR011990">
    <property type="entry name" value="TPR-like_helical_dom_sf"/>
</dbReference>
<evidence type="ECO:0000256" key="2">
    <source>
        <dbReference type="ARBA" id="ARBA00023242"/>
    </source>
</evidence>
<dbReference type="WBParaSite" id="TREG1_79700.1">
    <property type="protein sequence ID" value="TREG1_79700.1"/>
    <property type="gene ID" value="TREG1_79700"/>
</dbReference>
<feature type="region of interest" description="Disordered" evidence="4">
    <location>
        <begin position="1700"/>
        <end position="1722"/>
    </location>
</feature>
<evidence type="ECO:0000313" key="6">
    <source>
        <dbReference type="WBParaSite" id="TREG1_79700.1"/>
    </source>
</evidence>
<dbReference type="SUPFAM" id="SSF48452">
    <property type="entry name" value="TPR-like"/>
    <property type="match status" value="2"/>
</dbReference>
<feature type="compositionally biased region" description="Low complexity" evidence="4">
    <location>
        <begin position="825"/>
        <end position="850"/>
    </location>
</feature>
<dbReference type="InterPro" id="IPR019734">
    <property type="entry name" value="TPR_rpt"/>
</dbReference>
<feature type="region of interest" description="Disordered" evidence="4">
    <location>
        <begin position="30"/>
        <end position="59"/>
    </location>
</feature>
<comment type="subcellular location">
    <subcellularLocation>
        <location evidence="1">Nucleus</location>
    </subcellularLocation>
</comment>
<feature type="region of interest" description="Disordered" evidence="4">
    <location>
        <begin position="2025"/>
        <end position="2050"/>
    </location>
</feature>
<proteinExistence type="predicted"/>
<dbReference type="SMART" id="SM00028">
    <property type="entry name" value="TPR"/>
    <property type="match status" value="2"/>
</dbReference>
<feature type="compositionally biased region" description="Polar residues" evidence="4">
    <location>
        <begin position="878"/>
        <end position="888"/>
    </location>
</feature>
<dbReference type="PROSITE" id="PS50005">
    <property type="entry name" value="TPR"/>
    <property type="match status" value="1"/>
</dbReference>
<evidence type="ECO:0000313" key="5">
    <source>
        <dbReference type="Proteomes" id="UP000050795"/>
    </source>
</evidence>
<feature type="region of interest" description="Disordered" evidence="4">
    <location>
        <begin position="877"/>
        <end position="916"/>
    </location>
</feature>
<feature type="compositionally biased region" description="Low complexity" evidence="4">
    <location>
        <begin position="1235"/>
        <end position="1258"/>
    </location>
</feature>
<evidence type="ECO:0008006" key="7">
    <source>
        <dbReference type="Google" id="ProtNLM"/>
    </source>
</evidence>
<feature type="compositionally biased region" description="Low complexity" evidence="4">
    <location>
        <begin position="2025"/>
        <end position="2049"/>
    </location>
</feature>
<feature type="compositionally biased region" description="Polar residues" evidence="4">
    <location>
        <begin position="368"/>
        <end position="388"/>
    </location>
</feature>
<reference evidence="6" key="2">
    <citation type="submission" date="2023-11" db="UniProtKB">
        <authorList>
            <consortium name="WormBaseParasite"/>
        </authorList>
    </citation>
    <scope>IDENTIFICATION</scope>
</reference>
<organism evidence="5 6">
    <name type="scientific">Trichobilharzia regenti</name>
    <name type="common">Nasal bird schistosome</name>
    <dbReference type="NCBI Taxonomy" id="157069"/>
    <lineage>
        <taxon>Eukaryota</taxon>
        <taxon>Metazoa</taxon>
        <taxon>Spiralia</taxon>
        <taxon>Lophotrochozoa</taxon>
        <taxon>Platyhelminthes</taxon>
        <taxon>Trematoda</taxon>
        <taxon>Digenea</taxon>
        <taxon>Strigeidida</taxon>
        <taxon>Schistosomatoidea</taxon>
        <taxon>Schistosomatidae</taxon>
        <taxon>Trichobilharzia</taxon>
    </lineage>
</organism>
<dbReference type="PANTHER" id="PTHR15502:SF7">
    <property type="entry name" value="CALCINEURIN-BINDING PROTEIN CABIN-1"/>
    <property type="match status" value="1"/>
</dbReference>
<feature type="region of interest" description="Disordered" evidence="4">
    <location>
        <begin position="2206"/>
        <end position="2238"/>
    </location>
</feature>
<feature type="compositionally biased region" description="Low complexity" evidence="4">
    <location>
        <begin position="904"/>
        <end position="916"/>
    </location>
</feature>
<dbReference type="GO" id="GO:0006325">
    <property type="term" value="P:chromatin organization"/>
    <property type="evidence" value="ECO:0007669"/>
    <property type="project" value="InterPro"/>
</dbReference>
<sequence length="2301" mass="257695">MFYTFSFKALNCSDGQLSCDLDSSNISSPNVHEYASSPSTGKITKASLPDNTEKEGSKNADSACVFQSTNLSQLSPNVTSLLKPTKTRESEEVRITKLYHIALRLCSSDCHGEDFKARPVLESILNSFIIEGDKLTPQLTRVKFASCKLLGGIYFKLNRHAEGIDLLSKALQIDSNDLSLWIRLARAGIRSGFFEVAINSIEHILTKRPSHPVALHLALPLYFAVSELEICLELSTRMLQIDPSSEYAVYFINRILTIQPSLHEMVTDLFLQRPDILNQLPASKEAEQVDQEIQKIRTIYRKQKDAEMESQVIPVIKFPSPLKHLSWLHLIKETVTMYDHLQAESTIHLVLDLSSLWSEDLLREIKESSTSNADVHSNLKTVEQSGSDNNNNTTTGHMEDPHTTKVPSSTDTTSELVNKDDVNELNMEAGTDDLATGIEKRRSARVRTCFDLSDGLNRYCSRRSVTMELDKVVYEKCKASTGEKFTNSSQKDGNNPNDRFKLADQFQTLLPQIFRDLAAYNRKQKISQEVQLSTENSMNDNNSTTNEVVSVNSEQVTLNQSNLWSPKSVHNFLIMLNGMKPNIVTFGISLLLQTSQLSGCRWSSELATAYRNLFHRLQPSFPYFLTIPPSNSLLMDTVSQMTKDADTCLLPECVLALRRPPEIKHLAYFYLIYIEIHLEELEANPNSTTGSKGRNLLVTEISTSLFSVLNEILSKFEETSSDYPIIMSHLLWIDYLMCSRRRDYTEMQECVLALQKHLLTHKIVVSRAYSVRHGDLTLDYMNRLLSKLKDVSSFDRLIQLSHDGQHADVVVELTRIFQLQRGTNSKSSSSSSSASSYSSSSSTASSLSSSDQSHSLKQLNLFYNSLKHLITDMITKTGDYTTPREGNNTAGGGGDVVDMEVTPSQSSSSSGSSSLTASSLSSYYNYCILLIEECLLRLTESNQEQMMTLSEASVNSIASTAMKTIKFLIKCWNLLEDNSTDENDLNSRQFPIKSNSSNDISSIVNLPLKLLTCIEDSGDNNSNNNNNNNSEGGVIAVPAAIDRRDEDATNSVELSISEACRTVTVITDFLVYSIRTSSIVLSNWTMNFYLKLVSLLYEHLRCIEESIPCSALPIELRIYQSGVELSEEIPLELKLNAYCGSVSAPPSIVCLHLFHEFSILLFTSSIANSNNSNNTIIQLCRDSTGIVKLLIQLAIRSCNELQSISARFYSPDLRWILETGGIRIDATGATTSTTTSTTDDGIVSNAGNTATTNINNNNECSGNKGQTTTDEYMAPISPDDNTVACTDDLQNSSLCSKSWPKGSVCLAQVLSCTIKCLLGNCLTREITTFYQPTEKYLSLDFVESYEFMKIYNCIKTKYGDGFMNFIPEWINTVKNLFDSWDVFDHQQQYQLMQTQQQTQHQQQQLQQSNWWNSPTLSSADCDTHQEECLDWQCVKIIFLFACPSPFPEYDSLKTMSISNEMLKFLCDAAKIMPTCELDKMLPKSSIDTVIQSKAKEIHLPSVPKGLSFLTKSMYYLIADHYMKNNQFPRAVEYYLQDLCVSPQRVDTWAALGLIYSSDLEQILNLTNLKTERISAEAVYRCLRCFNIALHLQPDSVTLLIERGCLAYQLHSYAARIVKKSEYRSFPDVHLNLCRKWRHRMLQLARASYENALNLCSSAKHQRGVETVKVGKSTLTTSSSSSSAVEQQDNNKLNRLAENDLIDSNNNNNNNNNKNNNKADNKTAQSKEEEWLCHYMLAKCAEKDAYLIKQSEDVYPSSRLMHVLRLYHDALKALDSAGAKYPKKIIFYNKIPFRAVEAIEVYYRIHALSLKTLLKCGSPVTSTQSNHSAYPINLVELDQFLAMIDTSEFVTSAKKPCRRNRKRTANMAGLSNKTNQSQKIANQIGPCEGQSSKPMQQNESATMSRINDQLVDVTASKSGQSSDIPLISATIPSQEEFVDLTSPDQPLQEDEEMVNVPSSVESSIDKLTLWEKCVDRCRCALELVLQRLPLHYKAMYRLASMYLYAPHLTNPNKALDILLGPAEVSSKPSSTANNNSNNNTTNASSSTQTNIGGLFKDRKQNNFFYGVWRIPTADIDRSGDWRRLVHIFHQLRKQPPEEKRGFLGEGDRVYLARRAFSLIQPTLFNWLTQLSLSLAHSLSQQISKDKSLVFNSDISSLTASEFITTETLTQIYRLHCVSYARNSSTSSSSSSSPSGQLNSSLNSFNSSLCSPTSSTTTTTTTTATTPSSTHASASSSSNVPDVATVAAAETSGYASVLQLAYRLCPKVWDSRGPLVPLDWILKRCNEISVTKSQREEYQRVQM</sequence>
<feature type="region of interest" description="Disordered" evidence="4">
    <location>
        <begin position="823"/>
        <end position="850"/>
    </location>
</feature>
<feature type="compositionally biased region" description="Polar residues" evidence="4">
    <location>
        <begin position="405"/>
        <end position="416"/>
    </location>
</feature>
<keyword evidence="3" id="KW-0802">TPR repeat</keyword>
<dbReference type="GO" id="GO:0005634">
    <property type="term" value="C:nucleus"/>
    <property type="evidence" value="ECO:0007669"/>
    <property type="project" value="UniProtKB-SubCell"/>
</dbReference>
<feature type="region of interest" description="Disordered" evidence="4">
    <location>
        <begin position="367"/>
        <end position="420"/>
    </location>
</feature>
<feature type="repeat" description="TPR" evidence="3">
    <location>
        <begin position="1511"/>
        <end position="1544"/>
    </location>
</feature>
<dbReference type="InterPro" id="IPR033053">
    <property type="entry name" value="Hir3/CABIN1"/>
</dbReference>
<feature type="compositionally biased region" description="Low complexity" evidence="4">
    <location>
        <begin position="2206"/>
        <end position="2236"/>
    </location>
</feature>
<feature type="compositionally biased region" description="Polar residues" evidence="4">
    <location>
        <begin position="1259"/>
        <end position="1268"/>
    </location>
</feature>
<dbReference type="Gene3D" id="1.25.40.10">
    <property type="entry name" value="Tetratricopeptide repeat domain"/>
    <property type="match status" value="2"/>
</dbReference>
<evidence type="ECO:0000256" key="1">
    <source>
        <dbReference type="ARBA" id="ARBA00004123"/>
    </source>
</evidence>
<keyword evidence="2" id="KW-0539">Nucleus</keyword>
<protein>
    <recommendedName>
        <fullName evidence="7">TPR_REGION domain-containing protein</fullName>
    </recommendedName>
</protein>
<reference evidence="5" key="1">
    <citation type="submission" date="2022-06" db="EMBL/GenBank/DDBJ databases">
        <authorList>
            <person name="Berger JAMES D."/>
            <person name="Berger JAMES D."/>
        </authorList>
    </citation>
    <scope>NUCLEOTIDE SEQUENCE [LARGE SCALE GENOMIC DNA]</scope>
</reference>
<dbReference type="PANTHER" id="PTHR15502">
    <property type="entry name" value="CALCINEURIN-BINDING PROTEIN CABIN 1-RELATED"/>
    <property type="match status" value="1"/>
</dbReference>
<keyword evidence="5" id="KW-1185">Reference proteome</keyword>
<feature type="compositionally biased region" description="Low complexity" evidence="4">
    <location>
        <begin position="1704"/>
        <end position="1715"/>
    </location>
</feature>
<evidence type="ECO:0000256" key="4">
    <source>
        <dbReference type="SAM" id="MobiDB-lite"/>
    </source>
</evidence>
<accession>A0AA85KI60</accession>
<dbReference type="Proteomes" id="UP000050795">
    <property type="component" value="Unassembled WGS sequence"/>
</dbReference>